<reference evidence="2 3" key="1">
    <citation type="journal article" date="2023" name="Mol. Phylogenet. Evol.">
        <title>Genome-scale phylogeny and comparative genomics of the fungal order Sordariales.</title>
        <authorList>
            <person name="Hensen N."/>
            <person name="Bonometti L."/>
            <person name="Westerberg I."/>
            <person name="Brannstrom I.O."/>
            <person name="Guillou S."/>
            <person name="Cros-Aarteil S."/>
            <person name="Calhoun S."/>
            <person name="Haridas S."/>
            <person name="Kuo A."/>
            <person name="Mondo S."/>
            <person name="Pangilinan J."/>
            <person name="Riley R."/>
            <person name="LaButti K."/>
            <person name="Andreopoulos B."/>
            <person name="Lipzen A."/>
            <person name="Chen C."/>
            <person name="Yan M."/>
            <person name="Daum C."/>
            <person name="Ng V."/>
            <person name="Clum A."/>
            <person name="Steindorff A."/>
            <person name="Ohm R.A."/>
            <person name="Martin F."/>
            <person name="Silar P."/>
            <person name="Natvig D.O."/>
            <person name="Lalanne C."/>
            <person name="Gautier V."/>
            <person name="Ament-Velasquez S.L."/>
            <person name="Kruys A."/>
            <person name="Hutchinson M.I."/>
            <person name="Powell A.J."/>
            <person name="Barry K."/>
            <person name="Miller A.N."/>
            <person name="Grigoriev I.V."/>
            <person name="Debuchy R."/>
            <person name="Gladieux P."/>
            <person name="Hiltunen Thoren M."/>
            <person name="Johannesson H."/>
        </authorList>
    </citation>
    <scope>NUCLEOTIDE SEQUENCE [LARGE SCALE GENOMIC DNA]</scope>
    <source>
        <strain evidence="2 3">FGSC 10403</strain>
    </source>
</reference>
<proteinExistence type="predicted"/>
<evidence type="ECO:0000313" key="2">
    <source>
        <dbReference type="EMBL" id="KAK3489365.1"/>
    </source>
</evidence>
<feature type="transmembrane region" description="Helical" evidence="1">
    <location>
        <begin position="44"/>
        <end position="63"/>
    </location>
</feature>
<feature type="transmembrane region" description="Helical" evidence="1">
    <location>
        <begin position="18"/>
        <end position="37"/>
    </location>
</feature>
<dbReference type="Proteomes" id="UP001285908">
    <property type="component" value="Unassembled WGS sequence"/>
</dbReference>
<keyword evidence="1" id="KW-0472">Membrane</keyword>
<name>A0AAJ0I431_9PEZI</name>
<evidence type="ECO:0000313" key="3">
    <source>
        <dbReference type="Proteomes" id="UP001285908"/>
    </source>
</evidence>
<dbReference type="GeneID" id="87875149"/>
<accession>A0AAJ0I431</accession>
<gene>
    <name evidence="2" type="ORF">B0T23DRAFT_385289</name>
</gene>
<comment type="caution">
    <text evidence="2">The sequence shown here is derived from an EMBL/GenBank/DDBJ whole genome shotgun (WGS) entry which is preliminary data.</text>
</comment>
<keyword evidence="3" id="KW-1185">Reference proteome</keyword>
<keyword evidence="1" id="KW-0812">Transmembrane</keyword>
<evidence type="ECO:0000256" key="1">
    <source>
        <dbReference type="SAM" id="Phobius"/>
    </source>
</evidence>
<keyword evidence="1" id="KW-1133">Transmembrane helix</keyword>
<dbReference type="RefSeq" id="XP_062691072.1">
    <property type="nucleotide sequence ID" value="XM_062837527.1"/>
</dbReference>
<protein>
    <submittedName>
        <fullName evidence="2">Uncharacterized protein</fullName>
    </submittedName>
</protein>
<dbReference type="AlphaFoldDB" id="A0AAJ0I431"/>
<dbReference type="EMBL" id="JAULSX010000006">
    <property type="protein sequence ID" value="KAK3489365.1"/>
    <property type="molecule type" value="Genomic_DNA"/>
</dbReference>
<sequence length="125" mass="14388">MLCLSIESASGWESCLDLSWFLIFGSLAGCPLFHFLFSCCYQRVVVHVLFILLLLCIDDRITVSSKEMCGMERRNGYISTSSSVKRSPRARNFYDTPKYVPFIEPFLLIDGWVKPEKLIFCRLSN</sequence>
<organism evidence="2 3">
    <name type="scientific">Neurospora hispaniola</name>
    <dbReference type="NCBI Taxonomy" id="588809"/>
    <lineage>
        <taxon>Eukaryota</taxon>
        <taxon>Fungi</taxon>
        <taxon>Dikarya</taxon>
        <taxon>Ascomycota</taxon>
        <taxon>Pezizomycotina</taxon>
        <taxon>Sordariomycetes</taxon>
        <taxon>Sordariomycetidae</taxon>
        <taxon>Sordariales</taxon>
        <taxon>Sordariaceae</taxon>
        <taxon>Neurospora</taxon>
    </lineage>
</organism>